<reference evidence="2 3" key="1">
    <citation type="submission" date="2024-09" db="EMBL/GenBank/DDBJ databases">
        <authorList>
            <person name="Sun Q."/>
            <person name="Mori K."/>
        </authorList>
    </citation>
    <scope>NUCLEOTIDE SEQUENCE [LARGE SCALE GENOMIC DNA]</scope>
    <source>
        <strain evidence="2 3">TBRC 0563</strain>
    </source>
</reference>
<dbReference type="PROSITE" id="PS50005">
    <property type="entry name" value="TPR"/>
    <property type="match status" value="1"/>
</dbReference>
<keyword evidence="1" id="KW-0802">TPR repeat</keyword>
<evidence type="ECO:0000313" key="2">
    <source>
        <dbReference type="EMBL" id="MFB9840573.1"/>
    </source>
</evidence>
<name>A0ABV5Z0U7_9ACTN</name>
<keyword evidence="3" id="KW-1185">Reference proteome</keyword>
<evidence type="ECO:0000256" key="1">
    <source>
        <dbReference type="PROSITE-ProRule" id="PRU00339"/>
    </source>
</evidence>
<dbReference type="InterPro" id="IPR019734">
    <property type="entry name" value="TPR_rpt"/>
</dbReference>
<evidence type="ECO:0000313" key="3">
    <source>
        <dbReference type="Proteomes" id="UP001589627"/>
    </source>
</evidence>
<dbReference type="EMBL" id="JBHLZP010001169">
    <property type="protein sequence ID" value="MFB9840573.1"/>
    <property type="molecule type" value="Genomic_DNA"/>
</dbReference>
<feature type="non-terminal residue" evidence="2">
    <location>
        <position position="300"/>
    </location>
</feature>
<dbReference type="Gene3D" id="1.25.40.10">
    <property type="entry name" value="Tetratricopeptide repeat domain"/>
    <property type="match status" value="1"/>
</dbReference>
<accession>A0ABV5Z0U7</accession>
<organism evidence="2 3">
    <name type="scientific">Actinoallomurus acaciae</name>
    <dbReference type="NCBI Taxonomy" id="502577"/>
    <lineage>
        <taxon>Bacteria</taxon>
        <taxon>Bacillati</taxon>
        <taxon>Actinomycetota</taxon>
        <taxon>Actinomycetes</taxon>
        <taxon>Streptosporangiales</taxon>
        <taxon>Thermomonosporaceae</taxon>
        <taxon>Actinoallomurus</taxon>
    </lineage>
</organism>
<comment type="caution">
    <text evidence="2">The sequence shown here is derived from an EMBL/GenBank/DDBJ whole genome shotgun (WGS) entry which is preliminary data.</text>
</comment>
<dbReference type="InterPro" id="IPR011990">
    <property type="entry name" value="TPR-like_helical_dom_sf"/>
</dbReference>
<feature type="repeat" description="TPR" evidence="1">
    <location>
        <begin position="249"/>
        <end position="282"/>
    </location>
</feature>
<protein>
    <submittedName>
        <fullName evidence="2">Uncharacterized protein</fullName>
    </submittedName>
</protein>
<sequence length="300" mass="32386">CASGVRLAARRRWPIARVVRELTDETRRLATLVGDEDDASVQAVFNASYGAVPDEAARRLYRLLGLHPGTDFEAGAAAALLGVGAGEAAHLLDLLAGANLLQEGPGDRYHFHDLVRLHARGEAGVSESAAGRAAAVRRLTDWYLRTAVAADLTVMPGRWHLGGHYDEARRGAAAFDDREDALGWFERERVNLVAVVENAHGEGLHEAAWQLCEAMWPLFLLRKHYGSWLESHEVGLAAARECGDAKAEARMLTALGMAHLDRRDFPAAIDHNGRALRLDPPGGHPLGEASALEGLGVAEL</sequence>
<dbReference type="Proteomes" id="UP001589627">
    <property type="component" value="Unassembled WGS sequence"/>
</dbReference>
<proteinExistence type="predicted"/>
<feature type="non-terminal residue" evidence="2">
    <location>
        <position position="1"/>
    </location>
</feature>
<gene>
    <name evidence="2" type="ORF">ACFFNX_51370</name>
</gene>